<protein>
    <submittedName>
        <fullName evidence="1">Uncharacterized protein</fullName>
    </submittedName>
</protein>
<accession>A0A402D1N0</accession>
<reference evidence="1 2" key="1">
    <citation type="journal article" date="2019" name="Int. J. Syst. Evol. Microbiol.">
        <title>Capsulimonas corticalis gen. nov., sp. nov., an aerobic capsulated bacterium, of a novel bacterial order, Capsulimonadales ord. nov., of the class Armatimonadia of the phylum Armatimonadetes.</title>
        <authorList>
            <person name="Li J."/>
            <person name="Kudo C."/>
            <person name="Tonouchi A."/>
        </authorList>
    </citation>
    <scope>NUCLEOTIDE SEQUENCE [LARGE SCALE GENOMIC DNA]</scope>
    <source>
        <strain evidence="1 2">AX-7</strain>
    </source>
</reference>
<sequence length="350" mass="37379">MASPHIDHERLRAFAAKTLPPMGAWPIRRHLRRCAECRNELALLSGLWGALAQTRSERPPETAWTAIAQQIGAAPGGDQRAPKQPSTITIGGYTMSKASAVIAAMAAFTIVTGAVAARLTDGFDFRARMAFSDRGQHLWTLKTSSNVKIELDDPQGKLFATGGNEGAASDTRPPAVEVRVAGIDRTLHGFGRHEIRNGKGELLGSILLSGWSDKERTQLDADAARAIPPHDYDAFAAWAIQSEKDSGGIRGTANMGPMAWGNDTESGMFWCARGLGSIEIAGIGSSSLLTPMDPRAVAAYPALSFTPAELAAPRLTVTVQGKRADYRGYGVFTVPVSGGKTLEFTIQRPK</sequence>
<dbReference type="AlphaFoldDB" id="A0A402D1N0"/>
<evidence type="ECO:0000313" key="1">
    <source>
        <dbReference type="EMBL" id="BDI28638.1"/>
    </source>
</evidence>
<keyword evidence="2" id="KW-1185">Reference proteome</keyword>
<dbReference type="KEGG" id="ccot:CCAX7_006890"/>
<dbReference type="RefSeq" id="WP_119323396.1">
    <property type="nucleotide sequence ID" value="NZ_AP025739.1"/>
</dbReference>
<name>A0A402D1N0_9BACT</name>
<proteinExistence type="predicted"/>
<evidence type="ECO:0000313" key="2">
    <source>
        <dbReference type="Proteomes" id="UP000287394"/>
    </source>
</evidence>
<dbReference type="Gene3D" id="1.10.10.1320">
    <property type="entry name" value="Anti-sigma factor, zinc-finger domain"/>
    <property type="match status" value="1"/>
</dbReference>
<organism evidence="1 2">
    <name type="scientific">Capsulimonas corticalis</name>
    <dbReference type="NCBI Taxonomy" id="2219043"/>
    <lineage>
        <taxon>Bacteria</taxon>
        <taxon>Bacillati</taxon>
        <taxon>Armatimonadota</taxon>
        <taxon>Armatimonadia</taxon>
        <taxon>Capsulimonadales</taxon>
        <taxon>Capsulimonadaceae</taxon>
        <taxon>Capsulimonas</taxon>
    </lineage>
</organism>
<dbReference type="InterPro" id="IPR041916">
    <property type="entry name" value="Anti_sigma_zinc_sf"/>
</dbReference>
<dbReference type="Proteomes" id="UP000287394">
    <property type="component" value="Chromosome"/>
</dbReference>
<gene>
    <name evidence="1" type="ORF">CCAX7_006890</name>
</gene>
<dbReference type="EMBL" id="AP025739">
    <property type="protein sequence ID" value="BDI28638.1"/>
    <property type="molecule type" value="Genomic_DNA"/>
</dbReference>